<comment type="function">
    <text evidence="4">Catalyzes the reversible epimerization of cellobiose to 4-O-beta-D-glucopyranosyl-D-mannose (Glc-Man).</text>
</comment>
<accession>A0A927FEE0</accession>
<comment type="similarity">
    <text evidence="2">Belongs to the N-acylglucosamine 2-epimerase family.</text>
</comment>
<sequence length="401" mass="46376">MKTQSLPPLRTFRQELKTELFENILPYWDRLRTTHSFISALDSANQPMPETPLGLIMVSRLLWTYSRAYSLHGKRQYRELADHAKHVLRMRFCDTENGGYYWSLQHDGQPWESKKQCYGQAFCIYAFSEHFAATGDVDSLDRARSLFALLETKAWDSKEGGYLETFEPDWTPMQKMRLGDGDLEAPKTMNNHLHIIEAFANLQKISPSPEVEAALRSVLRLTADRIILPDTARFGLFYDMDWKLLDSVISPGHDIEGSWLLFEAAEILGDSELEKEFKQRALDMADCVLQTGIDPDDHAVRDEFHEGQGYADTKCWWPQAEGMVGFFNAYQLSGDVRYLEASQKIWDYIKGNLIDRVNGEWLWGRHADGRPMNNEKAGPWKSSYHNARACFELMERIQRVK</sequence>
<gene>
    <name evidence="5" type="ORF">IEN85_20345</name>
</gene>
<dbReference type="AlphaFoldDB" id="A0A927FEE0"/>
<dbReference type="Gene3D" id="1.50.10.10">
    <property type="match status" value="1"/>
</dbReference>
<proteinExistence type="inferred from homology"/>
<dbReference type="EC" id="5.1.3.11" evidence="4"/>
<dbReference type="HAMAP" id="MF_00929">
    <property type="entry name" value="Cellobiose_2_epim"/>
    <property type="match status" value="1"/>
</dbReference>
<keyword evidence="6" id="KW-1185">Reference proteome</keyword>
<dbReference type="EMBL" id="JACYFG010000051">
    <property type="protein sequence ID" value="MBD5781863.1"/>
    <property type="molecule type" value="Genomic_DNA"/>
</dbReference>
<evidence type="ECO:0000256" key="3">
    <source>
        <dbReference type="ARBA" id="ARBA00023235"/>
    </source>
</evidence>
<evidence type="ECO:0000313" key="6">
    <source>
        <dbReference type="Proteomes" id="UP000622317"/>
    </source>
</evidence>
<dbReference type="InterPro" id="IPR008928">
    <property type="entry name" value="6-hairpin_glycosidase_sf"/>
</dbReference>
<evidence type="ECO:0000256" key="2">
    <source>
        <dbReference type="ARBA" id="ARBA00008558"/>
    </source>
</evidence>
<comment type="catalytic activity">
    <reaction evidence="1 4">
        <text>D-cellobiose = beta-D-glucosyl-(1-&gt;4)-D-mannopyranose</text>
        <dbReference type="Rhea" id="RHEA:23384"/>
        <dbReference type="ChEBI" id="CHEBI:17057"/>
        <dbReference type="ChEBI" id="CHEBI:47931"/>
        <dbReference type="EC" id="5.1.3.11"/>
    </reaction>
</comment>
<protein>
    <recommendedName>
        <fullName evidence="4">Cellobiose 2-epimerase</fullName>
        <shortName evidence="4">CE</shortName>
        <ecNumber evidence="4">5.1.3.11</ecNumber>
    </recommendedName>
</protein>
<reference evidence="5" key="1">
    <citation type="submission" date="2020-09" db="EMBL/GenBank/DDBJ databases">
        <title>Pelagicoccus enzymogenes sp. nov. with an EPS production, isolated from marine sediment.</title>
        <authorList>
            <person name="Feng X."/>
        </authorList>
    </citation>
    <scope>NUCLEOTIDE SEQUENCE</scope>
    <source>
        <strain evidence="5">NFK12</strain>
    </source>
</reference>
<dbReference type="Pfam" id="PF07221">
    <property type="entry name" value="GlcNAc_2-epim"/>
    <property type="match status" value="1"/>
</dbReference>
<comment type="similarity">
    <text evidence="4">Belongs to the cellobiose 2-epimerase family.</text>
</comment>
<dbReference type="SUPFAM" id="SSF48208">
    <property type="entry name" value="Six-hairpin glycosidases"/>
    <property type="match status" value="1"/>
</dbReference>
<dbReference type="InterPro" id="IPR012341">
    <property type="entry name" value="6hp_glycosidase-like_sf"/>
</dbReference>
<name>A0A927FEE0_9BACT</name>
<dbReference type="PANTHER" id="PTHR15108">
    <property type="entry name" value="N-ACYLGLUCOSAMINE-2-EPIMERASE"/>
    <property type="match status" value="1"/>
</dbReference>
<dbReference type="GO" id="GO:0047736">
    <property type="term" value="F:cellobiose epimerase activity"/>
    <property type="evidence" value="ECO:0007669"/>
    <property type="project" value="UniProtKB-UniRule"/>
</dbReference>
<dbReference type="RefSeq" id="WP_191618941.1">
    <property type="nucleotide sequence ID" value="NZ_JACYFG010000051.1"/>
</dbReference>
<evidence type="ECO:0000256" key="1">
    <source>
        <dbReference type="ARBA" id="ARBA00001470"/>
    </source>
</evidence>
<dbReference type="InterPro" id="IPR028584">
    <property type="entry name" value="Cellobiose_2_epim"/>
</dbReference>
<organism evidence="5 6">
    <name type="scientific">Pelagicoccus enzymogenes</name>
    <dbReference type="NCBI Taxonomy" id="2773457"/>
    <lineage>
        <taxon>Bacteria</taxon>
        <taxon>Pseudomonadati</taxon>
        <taxon>Verrucomicrobiota</taxon>
        <taxon>Opitutia</taxon>
        <taxon>Puniceicoccales</taxon>
        <taxon>Pelagicoccaceae</taxon>
        <taxon>Pelagicoccus</taxon>
    </lineage>
</organism>
<evidence type="ECO:0000256" key="4">
    <source>
        <dbReference type="HAMAP-Rule" id="MF_00929"/>
    </source>
</evidence>
<dbReference type="InterPro" id="IPR010819">
    <property type="entry name" value="AGE/CE"/>
</dbReference>
<dbReference type="Proteomes" id="UP000622317">
    <property type="component" value="Unassembled WGS sequence"/>
</dbReference>
<evidence type="ECO:0000313" key="5">
    <source>
        <dbReference type="EMBL" id="MBD5781863.1"/>
    </source>
</evidence>
<dbReference type="GO" id="GO:0005975">
    <property type="term" value="P:carbohydrate metabolic process"/>
    <property type="evidence" value="ECO:0007669"/>
    <property type="project" value="InterPro"/>
</dbReference>
<comment type="caution">
    <text evidence="5">The sequence shown here is derived from an EMBL/GenBank/DDBJ whole genome shotgun (WGS) entry which is preliminary data.</text>
</comment>
<keyword evidence="3 4" id="KW-0413">Isomerase</keyword>